<feature type="repeat" description="WD" evidence="4">
    <location>
        <begin position="187"/>
        <end position="218"/>
    </location>
</feature>
<evidence type="ECO:0000256" key="2">
    <source>
        <dbReference type="ARBA" id="ARBA00022737"/>
    </source>
</evidence>
<evidence type="ECO:0000313" key="8">
    <source>
        <dbReference type="Proteomes" id="UP000289152"/>
    </source>
</evidence>
<gene>
    <name evidence="7" type="ORF">M231_05113</name>
</gene>
<evidence type="ECO:0000256" key="1">
    <source>
        <dbReference type="ARBA" id="ARBA00022574"/>
    </source>
</evidence>
<proteinExistence type="inferred from homology"/>
<dbReference type="InterPro" id="IPR001680">
    <property type="entry name" value="WD40_rpt"/>
</dbReference>
<dbReference type="PROSITE" id="PS50082">
    <property type="entry name" value="WD_REPEATS_2"/>
    <property type="match status" value="1"/>
</dbReference>
<dbReference type="InterPro" id="IPR036322">
    <property type="entry name" value="WD40_repeat_dom_sf"/>
</dbReference>
<feature type="region of interest" description="Disordered" evidence="5">
    <location>
        <begin position="303"/>
        <end position="322"/>
    </location>
</feature>
<evidence type="ECO:0000256" key="3">
    <source>
        <dbReference type="ARBA" id="ARBA00046343"/>
    </source>
</evidence>
<dbReference type="GO" id="GO:0006406">
    <property type="term" value="P:mRNA export from nucleus"/>
    <property type="evidence" value="ECO:0007669"/>
    <property type="project" value="InterPro"/>
</dbReference>
<comment type="similarity">
    <text evidence="3">Belongs to the THOC3 family.</text>
</comment>
<sequence length="459" mass="50087">MVNESNFKYDHFPHLQPATRDVSIPRFGRPVDIRGAPKLIKSIAWSCDGKRVAVGTEYKGLKVYEVRTVFEGTGFSLPSGSKQSPHNGHVAALAWSPIEGNVLLSGCKAASGGSSVVLWDVTSPSTPIATFKIPGDVLHLAFHPSGDHFAVVCPRSSFDEVLFYHRMMDDGKEIWKKRDDIALGAASSGGYEEINSLRFSNSGKLLLAVSNDGSIASWVYPLRLTSTPSLIQSSITQTPDNLSLPEDSQESNRPKTPRESTPEEVPSPVDPEMKRDLPDVDMPDQSQVDDSTVEQVEDISMMSRTAAPSRQATPPSVPAPMNNEEKRKSALLKRVRHSVVHCSSLLSLSLDPTGKFLAVGGQDALLSLFDTKDWICVRTFDVCTMAIRHSAFSPDGEMIAVGGDDSYIVVVAIYTGATIAKFPITGFINSLAWHPKRNMLAWSTTAKTVPVWYLVQQEA</sequence>
<keyword evidence="8" id="KW-1185">Reference proteome</keyword>
<name>A0A4Q1BIR3_TREME</name>
<reference evidence="7 8" key="1">
    <citation type="submission" date="2016-06" db="EMBL/GenBank/DDBJ databases">
        <title>Evolution of pathogenesis and genome organization in the Tremellales.</title>
        <authorList>
            <person name="Cuomo C."/>
            <person name="Litvintseva A."/>
            <person name="Heitman J."/>
            <person name="Chen Y."/>
            <person name="Sun S."/>
            <person name="Springer D."/>
            <person name="Dromer F."/>
            <person name="Young S."/>
            <person name="Zeng Q."/>
            <person name="Chapman S."/>
            <person name="Gujja S."/>
            <person name="Saif S."/>
            <person name="Birren B."/>
        </authorList>
    </citation>
    <scope>NUCLEOTIDE SEQUENCE [LARGE SCALE GENOMIC DNA]</scope>
    <source>
        <strain evidence="7 8">ATCC 28783</strain>
    </source>
</reference>
<dbReference type="Gene3D" id="2.130.10.10">
    <property type="entry name" value="YVTN repeat-like/Quinoprotein amine dehydrogenase"/>
    <property type="match status" value="2"/>
</dbReference>
<feature type="region of interest" description="Disordered" evidence="5">
    <location>
        <begin position="235"/>
        <end position="294"/>
    </location>
</feature>
<dbReference type="PANTHER" id="PTHR22839:SF0">
    <property type="entry name" value="THO COMPLEX SUBUNIT 3"/>
    <property type="match status" value="1"/>
</dbReference>
<accession>A0A4Q1BIR3</accession>
<dbReference type="SMART" id="SM00320">
    <property type="entry name" value="WD40"/>
    <property type="match status" value="7"/>
</dbReference>
<dbReference type="Pfam" id="PF00400">
    <property type="entry name" value="WD40"/>
    <property type="match status" value="2"/>
</dbReference>
<evidence type="ECO:0000259" key="6">
    <source>
        <dbReference type="Pfam" id="PF12894"/>
    </source>
</evidence>
<organism evidence="7 8">
    <name type="scientific">Tremella mesenterica</name>
    <name type="common">Jelly fungus</name>
    <dbReference type="NCBI Taxonomy" id="5217"/>
    <lineage>
        <taxon>Eukaryota</taxon>
        <taxon>Fungi</taxon>
        <taxon>Dikarya</taxon>
        <taxon>Basidiomycota</taxon>
        <taxon>Agaricomycotina</taxon>
        <taxon>Tremellomycetes</taxon>
        <taxon>Tremellales</taxon>
        <taxon>Tremellaceae</taxon>
        <taxon>Tremella</taxon>
    </lineage>
</organism>
<feature type="compositionally biased region" description="Basic and acidic residues" evidence="5">
    <location>
        <begin position="250"/>
        <end position="261"/>
    </location>
</feature>
<keyword evidence="2" id="KW-0677">Repeat</keyword>
<feature type="domain" description="Anaphase-promoting complex subunit 4-like WD40" evidence="6">
    <location>
        <begin position="386"/>
        <end position="434"/>
    </location>
</feature>
<feature type="compositionally biased region" description="Polar residues" evidence="5">
    <location>
        <begin position="303"/>
        <end position="314"/>
    </location>
</feature>
<dbReference type="Proteomes" id="UP000289152">
    <property type="component" value="Unassembled WGS sequence"/>
</dbReference>
<dbReference type="InterPro" id="IPR024977">
    <property type="entry name" value="Apc4-like_WD40_dom"/>
</dbReference>
<protein>
    <recommendedName>
        <fullName evidence="6">Anaphase-promoting complex subunit 4-like WD40 domain-containing protein</fullName>
    </recommendedName>
</protein>
<dbReference type="InterPro" id="IPR015943">
    <property type="entry name" value="WD40/YVTN_repeat-like_dom_sf"/>
</dbReference>
<dbReference type="OrthoDB" id="340259at2759"/>
<dbReference type="PANTHER" id="PTHR22839">
    <property type="entry name" value="THO COMPLEX SUBUNIT 3 THO3"/>
    <property type="match status" value="1"/>
</dbReference>
<dbReference type="AlphaFoldDB" id="A0A4Q1BIR3"/>
<dbReference type="EMBL" id="SDIL01000065">
    <property type="protein sequence ID" value="RXK37571.1"/>
    <property type="molecule type" value="Genomic_DNA"/>
</dbReference>
<comment type="caution">
    <text evidence="7">The sequence shown here is derived from an EMBL/GenBank/DDBJ whole genome shotgun (WGS) entry which is preliminary data.</text>
</comment>
<evidence type="ECO:0000313" key="7">
    <source>
        <dbReference type="EMBL" id="RXK37571.1"/>
    </source>
</evidence>
<dbReference type="SUPFAM" id="SSF50978">
    <property type="entry name" value="WD40 repeat-like"/>
    <property type="match status" value="1"/>
</dbReference>
<evidence type="ECO:0000256" key="5">
    <source>
        <dbReference type="SAM" id="MobiDB-lite"/>
    </source>
</evidence>
<keyword evidence="1 4" id="KW-0853">WD repeat</keyword>
<dbReference type="InParanoid" id="A0A4Q1BIR3"/>
<dbReference type="InterPro" id="IPR040132">
    <property type="entry name" value="Tex1/THOC3"/>
</dbReference>
<dbReference type="STRING" id="5217.A0A4Q1BIR3"/>
<evidence type="ECO:0000256" key="4">
    <source>
        <dbReference type="PROSITE-ProRule" id="PRU00221"/>
    </source>
</evidence>
<dbReference type="Pfam" id="PF12894">
    <property type="entry name" value="ANAPC4_WD40"/>
    <property type="match status" value="1"/>
</dbReference>
<dbReference type="VEuPathDB" id="FungiDB:TREMEDRAFT_63238"/>
<dbReference type="GO" id="GO:0000445">
    <property type="term" value="C:THO complex part of transcription export complex"/>
    <property type="evidence" value="ECO:0007669"/>
    <property type="project" value="TreeGrafter"/>
</dbReference>